<dbReference type="Gene3D" id="3.40.50.1820">
    <property type="entry name" value="alpha/beta hydrolase"/>
    <property type="match status" value="1"/>
</dbReference>
<dbReference type="InterPro" id="IPR029058">
    <property type="entry name" value="AB_hydrolase_fold"/>
</dbReference>
<accession>A0A8H4KN06</accession>
<gene>
    <name evidence="3" type="ORF">F53441_4619</name>
</gene>
<dbReference type="Pfam" id="PF00561">
    <property type="entry name" value="Abhydrolase_1"/>
    <property type="match status" value="1"/>
</dbReference>
<feature type="domain" description="AB hydrolase-1" evidence="2">
    <location>
        <begin position="25"/>
        <end position="130"/>
    </location>
</feature>
<dbReference type="InterPro" id="IPR000073">
    <property type="entry name" value="AB_hydrolase_1"/>
</dbReference>
<dbReference type="GO" id="GO:0016787">
    <property type="term" value="F:hydrolase activity"/>
    <property type="evidence" value="ECO:0007669"/>
    <property type="project" value="UniProtKB-KW"/>
</dbReference>
<proteinExistence type="predicted"/>
<name>A0A8H4KN06_9HYPO</name>
<dbReference type="PANTHER" id="PTHR43798">
    <property type="entry name" value="MONOACYLGLYCEROL LIPASE"/>
    <property type="match status" value="1"/>
</dbReference>
<dbReference type="GO" id="GO:0016020">
    <property type="term" value="C:membrane"/>
    <property type="evidence" value="ECO:0007669"/>
    <property type="project" value="TreeGrafter"/>
</dbReference>
<evidence type="ECO:0000313" key="4">
    <source>
        <dbReference type="Proteomes" id="UP000605986"/>
    </source>
</evidence>
<dbReference type="EMBL" id="JAADJG010000182">
    <property type="protein sequence ID" value="KAF4452599.1"/>
    <property type="molecule type" value="Genomic_DNA"/>
</dbReference>
<organism evidence="3 4">
    <name type="scientific">Fusarium austroafricanum</name>
    <dbReference type="NCBI Taxonomy" id="2364996"/>
    <lineage>
        <taxon>Eukaryota</taxon>
        <taxon>Fungi</taxon>
        <taxon>Dikarya</taxon>
        <taxon>Ascomycota</taxon>
        <taxon>Pezizomycotina</taxon>
        <taxon>Sordariomycetes</taxon>
        <taxon>Hypocreomycetidae</taxon>
        <taxon>Hypocreales</taxon>
        <taxon>Nectriaceae</taxon>
        <taxon>Fusarium</taxon>
        <taxon>Fusarium concolor species complex</taxon>
    </lineage>
</organism>
<comment type="caution">
    <text evidence="3">The sequence shown here is derived from an EMBL/GenBank/DDBJ whole genome shotgun (WGS) entry which is preliminary data.</text>
</comment>
<dbReference type="InterPro" id="IPR050266">
    <property type="entry name" value="AB_hydrolase_sf"/>
</dbReference>
<keyword evidence="4" id="KW-1185">Reference proteome</keyword>
<evidence type="ECO:0000313" key="3">
    <source>
        <dbReference type="EMBL" id="KAF4452599.1"/>
    </source>
</evidence>
<feature type="region of interest" description="Disordered" evidence="1">
    <location>
        <begin position="235"/>
        <end position="257"/>
    </location>
</feature>
<evidence type="ECO:0000259" key="2">
    <source>
        <dbReference type="Pfam" id="PF00561"/>
    </source>
</evidence>
<dbReference type="OrthoDB" id="294702at2759"/>
<keyword evidence="3" id="KW-0378">Hydrolase</keyword>
<protein>
    <submittedName>
        <fullName evidence="3">Alpha beta hydrolase protein</fullName>
    </submittedName>
</protein>
<sequence>MAQPSQSFTSSFRRMGIHPGSIPYPLIICFHGSGDSCDSWEPLTRLLTDTYRLLLWDRKDPNVKPETAVSDLLKYLDDEKLSESYVLVAHSYGGTFARLFLDKRPHQVAGMVLAETGQETAIDPEMEKRQYKKRIMGNKPLVVIRGNTLKWKQLQYEQALASEQNLASPTLTIQKQLLDATDKEDERLKKAQLQLSRNNRYMHLPDVGHGVIRETPEVVKEAIYWVMGRLKDGDDEELEDETQSSASESDTSAKKSFGRRLRRVKKISLLTRLFKKSDG</sequence>
<dbReference type="AlphaFoldDB" id="A0A8H4KN06"/>
<evidence type="ECO:0000256" key="1">
    <source>
        <dbReference type="SAM" id="MobiDB-lite"/>
    </source>
</evidence>
<dbReference type="Proteomes" id="UP000605986">
    <property type="component" value="Unassembled WGS sequence"/>
</dbReference>
<dbReference type="PANTHER" id="PTHR43798:SF33">
    <property type="entry name" value="HYDROLASE, PUTATIVE (AFU_ORTHOLOGUE AFUA_2G14860)-RELATED"/>
    <property type="match status" value="1"/>
</dbReference>
<dbReference type="SUPFAM" id="SSF53474">
    <property type="entry name" value="alpha/beta-Hydrolases"/>
    <property type="match status" value="1"/>
</dbReference>
<reference evidence="3" key="1">
    <citation type="submission" date="2020-01" db="EMBL/GenBank/DDBJ databases">
        <title>Identification and distribution of gene clusters putatively required for synthesis of sphingolipid metabolism inhibitors in phylogenetically diverse species of the filamentous fungus Fusarium.</title>
        <authorList>
            <person name="Kim H.-S."/>
            <person name="Busman M."/>
            <person name="Brown D.W."/>
            <person name="Divon H."/>
            <person name="Uhlig S."/>
            <person name="Proctor R.H."/>
        </authorList>
    </citation>
    <scope>NUCLEOTIDE SEQUENCE</scope>
    <source>
        <strain evidence="3">NRRL 53441</strain>
    </source>
</reference>